<dbReference type="PANTHER" id="PTHR11751:SF409">
    <property type="entry name" value="ALANINE TRANSAMINASE"/>
    <property type="match status" value="1"/>
</dbReference>
<dbReference type="Gene3D" id="3.40.640.10">
    <property type="entry name" value="Type I PLP-dependent aspartate aminotransferase-like (Major domain)"/>
    <property type="match status" value="1"/>
</dbReference>
<dbReference type="PANTHER" id="PTHR11751">
    <property type="entry name" value="ALANINE AMINOTRANSFERASE"/>
    <property type="match status" value="1"/>
</dbReference>
<sequence>SPSGYYGECGRRGGYMEVTGFNSEVRKQVYKVASLSSCSNLAGQVLVSLVMNPPKVGDESYTSYWEERDRIMLSLSRCAE</sequence>
<evidence type="ECO:0000313" key="7">
    <source>
        <dbReference type="Proteomes" id="UP000015105"/>
    </source>
</evidence>
<keyword evidence="4" id="KW-0808">Transferase</keyword>
<proteinExistence type="predicted"/>
<evidence type="ECO:0000256" key="4">
    <source>
        <dbReference type="ARBA" id="ARBA00022679"/>
    </source>
</evidence>
<evidence type="ECO:0000256" key="5">
    <source>
        <dbReference type="ARBA" id="ARBA00022898"/>
    </source>
</evidence>
<protein>
    <submittedName>
        <fullName evidence="6">Uncharacterized protein</fullName>
    </submittedName>
</protein>
<reference evidence="6" key="5">
    <citation type="journal article" date="2021" name="G3 (Bethesda)">
        <title>Aegilops tauschii genome assembly Aet v5.0 features greater sequence contiguity and improved annotation.</title>
        <authorList>
            <person name="Wang L."/>
            <person name="Zhu T."/>
            <person name="Rodriguez J.C."/>
            <person name="Deal K.R."/>
            <person name="Dubcovsky J."/>
            <person name="McGuire P.E."/>
            <person name="Lux T."/>
            <person name="Spannagl M."/>
            <person name="Mayer K.F.X."/>
            <person name="Baldrich P."/>
            <person name="Meyers B.C."/>
            <person name="Huo N."/>
            <person name="Gu Y.Q."/>
            <person name="Zhou H."/>
            <person name="Devos K.M."/>
            <person name="Bennetzen J.L."/>
            <person name="Unver T."/>
            <person name="Budak H."/>
            <person name="Gulick P.J."/>
            <person name="Galiba G."/>
            <person name="Kalapos B."/>
            <person name="Nelson D.R."/>
            <person name="Li P."/>
            <person name="You F.M."/>
            <person name="Luo M.C."/>
            <person name="Dvorak J."/>
        </authorList>
    </citation>
    <scope>NUCLEOTIDE SEQUENCE [LARGE SCALE GENOMIC DNA]</scope>
    <source>
        <strain evidence="6">cv. AL8/78</strain>
    </source>
</reference>
<comment type="cofactor">
    <cofactor evidence="1">
        <name>pyridoxal 5'-phosphate</name>
        <dbReference type="ChEBI" id="CHEBI:597326"/>
    </cofactor>
</comment>
<dbReference type="Proteomes" id="UP000015105">
    <property type="component" value="Chromosome 5D"/>
</dbReference>
<keyword evidence="3" id="KW-0032">Aminotransferase</keyword>
<keyword evidence="7" id="KW-1185">Reference proteome</keyword>
<comment type="subunit">
    <text evidence="2">Homodimer.</text>
</comment>
<dbReference type="InterPro" id="IPR015421">
    <property type="entry name" value="PyrdxlP-dep_Trfase_major"/>
</dbReference>
<evidence type="ECO:0000256" key="2">
    <source>
        <dbReference type="ARBA" id="ARBA00011738"/>
    </source>
</evidence>
<dbReference type="GO" id="GO:0004021">
    <property type="term" value="F:L-alanine:2-oxoglutarate aminotransferase activity"/>
    <property type="evidence" value="ECO:0007669"/>
    <property type="project" value="TreeGrafter"/>
</dbReference>
<dbReference type="EnsemblPlants" id="AET5Gv20174200.20">
    <property type="protein sequence ID" value="AET5Gv20174200.20"/>
    <property type="gene ID" value="AET5Gv20174200"/>
</dbReference>
<dbReference type="Gramene" id="AET5Gv20174200.20">
    <property type="protein sequence ID" value="AET5Gv20174200.20"/>
    <property type="gene ID" value="AET5Gv20174200"/>
</dbReference>
<reference evidence="7" key="2">
    <citation type="journal article" date="2017" name="Nat. Plants">
        <title>The Aegilops tauschii genome reveals multiple impacts of transposons.</title>
        <authorList>
            <person name="Zhao G."/>
            <person name="Zou C."/>
            <person name="Li K."/>
            <person name="Wang K."/>
            <person name="Li T."/>
            <person name="Gao L."/>
            <person name="Zhang X."/>
            <person name="Wang H."/>
            <person name="Yang Z."/>
            <person name="Liu X."/>
            <person name="Jiang W."/>
            <person name="Mao L."/>
            <person name="Kong X."/>
            <person name="Jiao Y."/>
            <person name="Jia J."/>
        </authorList>
    </citation>
    <scope>NUCLEOTIDE SEQUENCE [LARGE SCALE GENOMIC DNA]</scope>
    <source>
        <strain evidence="7">cv. AL8/78</strain>
    </source>
</reference>
<dbReference type="InterPro" id="IPR045088">
    <property type="entry name" value="ALAT1/2-like"/>
</dbReference>
<evidence type="ECO:0000313" key="6">
    <source>
        <dbReference type="EnsemblPlants" id="AET5Gv20174200.20"/>
    </source>
</evidence>
<dbReference type="AlphaFoldDB" id="A0A453JS21"/>
<reference evidence="6" key="4">
    <citation type="submission" date="2019-03" db="UniProtKB">
        <authorList>
            <consortium name="EnsemblPlants"/>
        </authorList>
    </citation>
    <scope>IDENTIFICATION</scope>
</reference>
<dbReference type="SUPFAM" id="SSF53383">
    <property type="entry name" value="PLP-dependent transferases"/>
    <property type="match status" value="1"/>
</dbReference>
<reference evidence="7" key="1">
    <citation type="journal article" date="2014" name="Science">
        <title>Ancient hybridizations among the ancestral genomes of bread wheat.</title>
        <authorList>
            <consortium name="International Wheat Genome Sequencing Consortium,"/>
            <person name="Marcussen T."/>
            <person name="Sandve S.R."/>
            <person name="Heier L."/>
            <person name="Spannagl M."/>
            <person name="Pfeifer M."/>
            <person name="Jakobsen K.S."/>
            <person name="Wulff B.B."/>
            <person name="Steuernagel B."/>
            <person name="Mayer K.F."/>
            <person name="Olsen O.A."/>
        </authorList>
    </citation>
    <scope>NUCLEOTIDE SEQUENCE [LARGE SCALE GENOMIC DNA]</scope>
    <source>
        <strain evidence="7">cv. AL8/78</strain>
    </source>
</reference>
<evidence type="ECO:0000256" key="1">
    <source>
        <dbReference type="ARBA" id="ARBA00001933"/>
    </source>
</evidence>
<dbReference type="InterPro" id="IPR015424">
    <property type="entry name" value="PyrdxlP-dep_Trfase"/>
</dbReference>
<name>A0A453JS21_AEGTS</name>
<reference evidence="6" key="3">
    <citation type="journal article" date="2017" name="Nature">
        <title>Genome sequence of the progenitor of the wheat D genome Aegilops tauschii.</title>
        <authorList>
            <person name="Luo M.C."/>
            <person name="Gu Y.Q."/>
            <person name="Puiu D."/>
            <person name="Wang H."/>
            <person name="Twardziok S.O."/>
            <person name="Deal K.R."/>
            <person name="Huo N."/>
            <person name="Zhu T."/>
            <person name="Wang L."/>
            <person name="Wang Y."/>
            <person name="McGuire P.E."/>
            <person name="Liu S."/>
            <person name="Long H."/>
            <person name="Ramasamy R.K."/>
            <person name="Rodriguez J.C."/>
            <person name="Van S.L."/>
            <person name="Yuan L."/>
            <person name="Wang Z."/>
            <person name="Xia Z."/>
            <person name="Xiao L."/>
            <person name="Anderson O.D."/>
            <person name="Ouyang S."/>
            <person name="Liang Y."/>
            <person name="Zimin A.V."/>
            <person name="Pertea G."/>
            <person name="Qi P."/>
            <person name="Bennetzen J.L."/>
            <person name="Dai X."/>
            <person name="Dawson M.W."/>
            <person name="Muller H.G."/>
            <person name="Kugler K."/>
            <person name="Rivarola-Duarte L."/>
            <person name="Spannagl M."/>
            <person name="Mayer K.F.X."/>
            <person name="Lu F.H."/>
            <person name="Bevan M.W."/>
            <person name="Leroy P."/>
            <person name="Li P."/>
            <person name="You F.M."/>
            <person name="Sun Q."/>
            <person name="Liu Z."/>
            <person name="Lyons E."/>
            <person name="Wicker T."/>
            <person name="Salzberg S.L."/>
            <person name="Devos K.M."/>
            <person name="Dvorak J."/>
        </authorList>
    </citation>
    <scope>NUCLEOTIDE SEQUENCE [LARGE SCALE GENOMIC DNA]</scope>
    <source>
        <strain evidence="6">cv. AL8/78</strain>
    </source>
</reference>
<keyword evidence="5" id="KW-0663">Pyridoxal phosphate</keyword>
<accession>A0A453JS21</accession>
<organism evidence="6 7">
    <name type="scientific">Aegilops tauschii subsp. strangulata</name>
    <name type="common">Goatgrass</name>
    <dbReference type="NCBI Taxonomy" id="200361"/>
    <lineage>
        <taxon>Eukaryota</taxon>
        <taxon>Viridiplantae</taxon>
        <taxon>Streptophyta</taxon>
        <taxon>Embryophyta</taxon>
        <taxon>Tracheophyta</taxon>
        <taxon>Spermatophyta</taxon>
        <taxon>Magnoliopsida</taxon>
        <taxon>Liliopsida</taxon>
        <taxon>Poales</taxon>
        <taxon>Poaceae</taxon>
        <taxon>BOP clade</taxon>
        <taxon>Pooideae</taxon>
        <taxon>Triticodae</taxon>
        <taxon>Triticeae</taxon>
        <taxon>Triticinae</taxon>
        <taxon>Aegilops</taxon>
    </lineage>
</organism>
<evidence type="ECO:0000256" key="3">
    <source>
        <dbReference type="ARBA" id="ARBA00022576"/>
    </source>
</evidence>